<sequence length="58" mass="6714">MLQVRLRTLMEYSRFLLLDFPFRLQHSSPPVVGSSSRPLSPPVTSVSQRPDSSWHLYL</sequence>
<evidence type="ECO:0000313" key="2">
    <source>
        <dbReference type="EMBL" id="KAF3600039.1"/>
    </source>
</evidence>
<comment type="caution">
    <text evidence="2">The sequence shown here is derived from an EMBL/GenBank/DDBJ whole genome shotgun (WGS) entry which is preliminary data.</text>
</comment>
<accession>A0A8S9SGW4</accession>
<feature type="region of interest" description="Disordered" evidence="1">
    <location>
        <begin position="28"/>
        <end position="58"/>
    </location>
</feature>
<reference evidence="2" key="1">
    <citation type="submission" date="2019-12" db="EMBL/GenBank/DDBJ databases">
        <title>Genome sequencing and annotation of Brassica cretica.</title>
        <authorList>
            <person name="Studholme D.J."/>
            <person name="Sarris P."/>
        </authorList>
    </citation>
    <scope>NUCLEOTIDE SEQUENCE</scope>
    <source>
        <strain evidence="2">PFS-109/04</strain>
        <tissue evidence="2">Leaf</tissue>
    </source>
</reference>
<organism evidence="2 3">
    <name type="scientific">Brassica cretica</name>
    <name type="common">Mustard</name>
    <dbReference type="NCBI Taxonomy" id="69181"/>
    <lineage>
        <taxon>Eukaryota</taxon>
        <taxon>Viridiplantae</taxon>
        <taxon>Streptophyta</taxon>
        <taxon>Embryophyta</taxon>
        <taxon>Tracheophyta</taxon>
        <taxon>Spermatophyta</taxon>
        <taxon>Magnoliopsida</taxon>
        <taxon>eudicotyledons</taxon>
        <taxon>Gunneridae</taxon>
        <taxon>Pentapetalae</taxon>
        <taxon>rosids</taxon>
        <taxon>malvids</taxon>
        <taxon>Brassicales</taxon>
        <taxon>Brassicaceae</taxon>
        <taxon>Brassiceae</taxon>
        <taxon>Brassica</taxon>
    </lineage>
</organism>
<name>A0A8S9SGW4_BRACR</name>
<proteinExistence type="predicted"/>
<gene>
    <name evidence="2" type="ORF">F2Q69_00038084</name>
</gene>
<evidence type="ECO:0000256" key="1">
    <source>
        <dbReference type="SAM" id="MobiDB-lite"/>
    </source>
</evidence>
<dbReference type="AlphaFoldDB" id="A0A8S9SGW4"/>
<protein>
    <submittedName>
        <fullName evidence="2">Uncharacterized protein</fullName>
    </submittedName>
</protein>
<dbReference type="EMBL" id="QGKX02000004">
    <property type="protein sequence ID" value="KAF3600039.1"/>
    <property type="molecule type" value="Genomic_DNA"/>
</dbReference>
<dbReference type="Proteomes" id="UP000712600">
    <property type="component" value="Unassembled WGS sequence"/>
</dbReference>
<evidence type="ECO:0000313" key="3">
    <source>
        <dbReference type="Proteomes" id="UP000712600"/>
    </source>
</evidence>
<feature type="compositionally biased region" description="Low complexity" evidence="1">
    <location>
        <begin position="28"/>
        <end position="38"/>
    </location>
</feature>